<feature type="domain" description="HTH arsR-type" evidence="1">
    <location>
        <begin position="23"/>
        <end position="103"/>
    </location>
</feature>
<organism evidence="2 3">
    <name type="scientific">Curtobacterium pusillum</name>
    <dbReference type="NCBI Taxonomy" id="69373"/>
    <lineage>
        <taxon>Bacteria</taxon>
        <taxon>Bacillati</taxon>
        <taxon>Actinomycetota</taxon>
        <taxon>Actinomycetes</taxon>
        <taxon>Micrococcales</taxon>
        <taxon>Microbacteriaceae</taxon>
        <taxon>Curtobacterium</taxon>
    </lineage>
</organism>
<gene>
    <name evidence="2" type="ORF">HP507_05320</name>
</gene>
<dbReference type="InterPro" id="IPR011991">
    <property type="entry name" value="ArsR-like_HTH"/>
</dbReference>
<dbReference type="EMBL" id="JABMCE010000061">
    <property type="protein sequence ID" value="NUU13255.1"/>
    <property type="molecule type" value="Genomic_DNA"/>
</dbReference>
<dbReference type="Gene3D" id="1.10.10.10">
    <property type="entry name" value="Winged helix-like DNA-binding domain superfamily/Winged helix DNA-binding domain"/>
    <property type="match status" value="1"/>
</dbReference>
<dbReference type="SMART" id="SM00418">
    <property type="entry name" value="HTH_ARSR"/>
    <property type="match status" value="1"/>
</dbReference>
<evidence type="ECO:0000313" key="2">
    <source>
        <dbReference type="EMBL" id="NUU13255.1"/>
    </source>
</evidence>
<sequence>MPAPVDAPEHLPQPSVAEMDLPTVMDALSDPIRLAILHRYLVDAAGGVRSCGWVGIDRPKSTLTHHFRVLREAGLLEQHQEGLTRSSRVRFDEVQQRFPGLLDLVFAWEVPAALMRADLRADVREDLRADLRADRSEDVTA</sequence>
<keyword evidence="3" id="KW-1185">Reference proteome</keyword>
<dbReference type="InterPro" id="IPR036390">
    <property type="entry name" value="WH_DNA-bd_sf"/>
</dbReference>
<dbReference type="Pfam" id="PF12840">
    <property type="entry name" value="HTH_20"/>
    <property type="match status" value="1"/>
</dbReference>
<accession>A0ABX2M5R7</accession>
<dbReference type="CDD" id="cd00090">
    <property type="entry name" value="HTH_ARSR"/>
    <property type="match status" value="1"/>
</dbReference>
<dbReference type="Proteomes" id="UP000573001">
    <property type="component" value="Unassembled WGS sequence"/>
</dbReference>
<evidence type="ECO:0000313" key="3">
    <source>
        <dbReference type="Proteomes" id="UP000573001"/>
    </source>
</evidence>
<reference evidence="2 3" key="1">
    <citation type="submission" date="2020-05" db="EMBL/GenBank/DDBJ databases">
        <title>Genome Sequencing of Type Strains.</title>
        <authorList>
            <person name="Lemaire J.F."/>
            <person name="Inderbitzin P."/>
            <person name="Gregorio O.A."/>
            <person name="Collins S.B."/>
            <person name="Wespe N."/>
            <person name="Knight-Connoni V."/>
        </authorList>
    </citation>
    <scope>NUCLEOTIDE SEQUENCE [LARGE SCALE GENOMIC DNA]</scope>
    <source>
        <strain evidence="2 3">ATCC 19096</strain>
    </source>
</reference>
<name>A0ABX2M5R7_9MICO</name>
<dbReference type="SUPFAM" id="SSF46785">
    <property type="entry name" value="Winged helix' DNA-binding domain"/>
    <property type="match status" value="1"/>
</dbReference>
<dbReference type="PRINTS" id="PR00778">
    <property type="entry name" value="HTHARSR"/>
</dbReference>
<dbReference type="InterPro" id="IPR001845">
    <property type="entry name" value="HTH_ArsR_DNA-bd_dom"/>
</dbReference>
<dbReference type="RefSeq" id="WP_175350805.1">
    <property type="nucleotide sequence ID" value="NZ_BAAAWQ010000001.1"/>
</dbReference>
<evidence type="ECO:0000259" key="1">
    <source>
        <dbReference type="SMART" id="SM00418"/>
    </source>
</evidence>
<comment type="caution">
    <text evidence="2">The sequence shown here is derived from an EMBL/GenBank/DDBJ whole genome shotgun (WGS) entry which is preliminary data.</text>
</comment>
<dbReference type="InterPro" id="IPR036388">
    <property type="entry name" value="WH-like_DNA-bd_sf"/>
</dbReference>
<protein>
    <submittedName>
        <fullName evidence="2">Helix-turn-helix transcriptional regulator</fullName>
    </submittedName>
</protein>
<proteinExistence type="predicted"/>